<sequence length="45" mass="5313">MIESELTPASRKAHEMEMKRKSPDREELPTRFSIVLHSPFPYIVK</sequence>
<reference evidence="2" key="1">
    <citation type="journal article" date="2015" name="Genome Biol. Evol.">
        <title>Organellar Genomes of White Spruce (Picea glauca): Assembly and Annotation.</title>
        <authorList>
            <person name="Jackman S.D."/>
            <person name="Warren R.L."/>
            <person name="Gibb E.A."/>
            <person name="Vandervalk B.P."/>
            <person name="Mohamadi H."/>
            <person name="Chu J."/>
            <person name="Raymond A."/>
            <person name="Pleasance S."/>
            <person name="Coope R."/>
            <person name="Wildung M.R."/>
            <person name="Ritland C.E."/>
            <person name="Bousquet J."/>
            <person name="Jones S.J."/>
            <person name="Bohlmann J."/>
            <person name="Birol I."/>
        </authorList>
    </citation>
    <scope>NUCLEOTIDE SEQUENCE [LARGE SCALE GENOMIC DNA]</scope>
    <source>
        <tissue evidence="2">Flushing bud</tissue>
    </source>
</reference>
<evidence type="ECO:0000313" key="2">
    <source>
        <dbReference type="EMBL" id="KUM47300.1"/>
    </source>
</evidence>
<geneLocation type="mitochondrion" evidence="2"/>
<evidence type="ECO:0000256" key="1">
    <source>
        <dbReference type="SAM" id="MobiDB-lite"/>
    </source>
</evidence>
<protein>
    <submittedName>
        <fullName evidence="2">Uncharacterized protein</fullName>
    </submittedName>
</protein>
<feature type="compositionally biased region" description="Basic and acidic residues" evidence="1">
    <location>
        <begin position="12"/>
        <end position="27"/>
    </location>
</feature>
<dbReference type="EMBL" id="LKAM01000007">
    <property type="protein sequence ID" value="KUM47300.1"/>
    <property type="molecule type" value="Genomic_DNA"/>
</dbReference>
<gene>
    <name evidence="2" type="ORF">ABT39_MTgene5485</name>
</gene>
<keyword evidence="2" id="KW-0496">Mitochondrion</keyword>
<organism evidence="2">
    <name type="scientific">Picea glauca</name>
    <name type="common">White spruce</name>
    <name type="synonym">Pinus glauca</name>
    <dbReference type="NCBI Taxonomy" id="3330"/>
    <lineage>
        <taxon>Eukaryota</taxon>
        <taxon>Viridiplantae</taxon>
        <taxon>Streptophyta</taxon>
        <taxon>Embryophyta</taxon>
        <taxon>Tracheophyta</taxon>
        <taxon>Spermatophyta</taxon>
        <taxon>Pinopsida</taxon>
        <taxon>Pinidae</taxon>
        <taxon>Conifers I</taxon>
        <taxon>Pinales</taxon>
        <taxon>Pinaceae</taxon>
        <taxon>Picea</taxon>
    </lineage>
</organism>
<name>A0A117NGT0_PICGL</name>
<accession>A0A117NGT0</accession>
<proteinExistence type="predicted"/>
<dbReference type="AlphaFoldDB" id="A0A117NGT0"/>
<comment type="caution">
    <text evidence="2">The sequence shown here is derived from an EMBL/GenBank/DDBJ whole genome shotgun (WGS) entry which is preliminary data.</text>
</comment>
<feature type="region of interest" description="Disordered" evidence="1">
    <location>
        <begin position="1"/>
        <end position="27"/>
    </location>
</feature>